<dbReference type="PANTHER" id="PTHR10127:SF780">
    <property type="entry name" value="METALLOENDOPEPTIDASE"/>
    <property type="match status" value="1"/>
</dbReference>
<dbReference type="SMART" id="SM00235">
    <property type="entry name" value="ZnMc"/>
    <property type="match status" value="1"/>
</dbReference>
<keyword evidence="6" id="KW-1015">Disulfide bond</keyword>
<dbReference type="GO" id="GO:0008270">
    <property type="term" value="F:zinc ion binding"/>
    <property type="evidence" value="ECO:0007669"/>
    <property type="project" value="UniProtKB-UniRule"/>
</dbReference>
<dbReference type="OMA" id="EIAKFAC"/>
<proteinExistence type="predicted"/>
<dbReference type="PRINTS" id="PR00480">
    <property type="entry name" value="ASTACIN"/>
</dbReference>
<dbReference type="AlphaFoldDB" id="A0A1D2N7Q7"/>
<dbReference type="InterPro" id="IPR001506">
    <property type="entry name" value="Peptidase_M12A"/>
</dbReference>
<dbReference type="GO" id="GO:0004222">
    <property type="term" value="F:metalloendopeptidase activity"/>
    <property type="evidence" value="ECO:0007669"/>
    <property type="project" value="UniProtKB-UniRule"/>
</dbReference>
<feature type="disulfide bond" evidence="6">
    <location>
        <begin position="90"/>
        <end position="112"/>
    </location>
</feature>
<evidence type="ECO:0000256" key="1">
    <source>
        <dbReference type="ARBA" id="ARBA00022670"/>
    </source>
</evidence>
<feature type="binding site" evidence="6">
    <location>
        <position position="120"/>
    </location>
    <ligand>
        <name>Zn(2+)</name>
        <dbReference type="ChEBI" id="CHEBI:29105"/>
        <note>catalytic</note>
    </ligand>
</feature>
<dbReference type="PANTHER" id="PTHR10127">
    <property type="entry name" value="DISCOIDIN, CUB, EGF, LAMININ , AND ZINC METALLOPROTEASE DOMAIN CONTAINING"/>
    <property type="match status" value="1"/>
</dbReference>
<keyword evidence="10" id="KW-1185">Reference proteome</keyword>
<dbReference type="OrthoDB" id="6425276at2759"/>
<evidence type="ECO:0000256" key="6">
    <source>
        <dbReference type="PROSITE-ProRule" id="PRU01211"/>
    </source>
</evidence>
<protein>
    <recommendedName>
        <fullName evidence="7">Metalloendopeptidase</fullName>
        <ecNumber evidence="7">3.4.24.-</ecNumber>
    </recommendedName>
</protein>
<sequence>MVDSTHHQLHSRHARSLRMNKLWTRTGYGIVFVYANTFNQYELRNIKSAAAEIRKHSCIPVVLFSQSQWNGESGRYPHYVFIEKNSAVGCGQSAVGIQGGVQFLTLSPDPRCLTVTTIMHEMIHALGAEHEQSRPDRNQYIQIHNPNIQHGYQNVFNVAYGTTAYGPYDFDSVMHYGKYAFSHSPNNLPTLSSRIPGYFVPAYENAHLSYWDKRKINYEDEHFRKLEQYPGI</sequence>
<dbReference type="InterPro" id="IPR024079">
    <property type="entry name" value="MetalloPept_cat_dom_sf"/>
</dbReference>
<keyword evidence="4 6" id="KW-0862">Zinc</keyword>
<comment type="caution">
    <text evidence="6">Lacks conserved residue(s) required for the propagation of feature annotation.</text>
</comment>
<reference evidence="9 10" key="1">
    <citation type="journal article" date="2016" name="Genome Biol. Evol.">
        <title>Gene Family Evolution Reflects Adaptation to Soil Environmental Stressors in the Genome of the Collembolan Orchesella cincta.</title>
        <authorList>
            <person name="Faddeeva-Vakhrusheva A."/>
            <person name="Derks M.F."/>
            <person name="Anvar S.Y."/>
            <person name="Agamennone V."/>
            <person name="Suring W."/>
            <person name="Smit S."/>
            <person name="van Straalen N.M."/>
            <person name="Roelofs D."/>
        </authorList>
    </citation>
    <scope>NUCLEOTIDE SEQUENCE [LARGE SCALE GENOMIC DNA]</scope>
    <source>
        <tissue evidence="9">Mixed pool</tissue>
    </source>
</reference>
<evidence type="ECO:0000313" key="10">
    <source>
        <dbReference type="Proteomes" id="UP000094527"/>
    </source>
</evidence>
<dbReference type="Gene3D" id="3.40.390.10">
    <property type="entry name" value="Collagenase (Catalytic Domain)"/>
    <property type="match status" value="1"/>
</dbReference>
<evidence type="ECO:0000256" key="7">
    <source>
        <dbReference type="RuleBase" id="RU361183"/>
    </source>
</evidence>
<feature type="active site" evidence="6">
    <location>
        <position position="121"/>
    </location>
</feature>
<dbReference type="EC" id="3.4.24.-" evidence="7"/>
<organism evidence="9 10">
    <name type="scientific">Orchesella cincta</name>
    <name type="common">Springtail</name>
    <name type="synonym">Podura cincta</name>
    <dbReference type="NCBI Taxonomy" id="48709"/>
    <lineage>
        <taxon>Eukaryota</taxon>
        <taxon>Metazoa</taxon>
        <taxon>Ecdysozoa</taxon>
        <taxon>Arthropoda</taxon>
        <taxon>Hexapoda</taxon>
        <taxon>Collembola</taxon>
        <taxon>Entomobryomorpha</taxon>
        <taxon>Entomobryoidea</taxon>
        <taxon>Orchesellidae</taxon>
        <taxon>Orchesellinae</taxon>
        <taxon>Orchesella</taxon>
    </lineage>
</organism>
<feature type="binding site" evidence="6">
    <location>
        <position position="124"/>
    </location>
    <ligand>
        <name>Zn(2+)</name>
        <dbReference type="ChEBI" id="CHEBI:29105"/>
        <note>catalytic</note>
    </ligand>
</feature>
<evidence type="ECO:0000256" key="5">
    <source>
        <dbReference type="ARBA" id="ARBA00023049"/>
    </source>
</evidence>
<dbReference type="Proteomes" id="UP000094527">
    <property type="component" value="Unassembled WGS sequence"/>
</dbReference>
<dbReference type="PROSITE" id="PS51864">
    <property type="entry name" value="ASTACIN"/>
    <property type="match status" value="1"/>
</dbReference>
<dbReference type="InterPro" id="IPR006026">
    <property type="entry name" value="Peptidase_Metallo"/>
</dbReference>
<evidence type="ECO:0000313" key="9">
    <source>
        <dbReference type="EMBL" id="ODN00996.1"/>
    </source>
</evidence>
<dbReference type="Pfam" id="PF01400">
    <property type="entry name" value="Astacin"/>
    <property type="match status" value="1"/>
</dbReference>
<comment type="caution">
    <text evidence="9">The sequence shown here is derived from an EMBL/GenBank/DDBJ whole genome shotgun (WGS) entry which is preliminary data.</text>
</comment>
<evidence type="ECO:0000256" key="3">
    <source>
        <dbReference type="ARBA" id="ARBA00022801"/>
    </source>
</evidence>
<dbReference type="SUPFAM" id="SSF55486">
    <property type="entry name" value="Metalloproteases ('zincins'), catalytic domain"/>
    <property type="match status" value="1"/>
</dbReference>
<dbReference type="EMBL" id="LJIJ01000177">
    <property type="protein sequence ID" value="ODN00996.1"/>
    <property type="molecule type" value="Genomic_DNA"/>
</dbReference>
<feature type="domain" description="Peptidase M12A" evidence="8">
    <location>
        <begin position="15"/>
        <end position="232"/>
    </location>
</feature>
<keyword evidence="3 6" id="KW-0378">Hydrolase</keyword>
<evidence type="ECO:0000256" key="2">
    <source>
        <dbReference type="ARBA" id="ARBA00022723"/>
    </source>
</evidence>
<dbReference type="STRING" id="48709.A0A1D2N7Q7"/>
<evidence type="ECO:0000256" key="4">
    <source>
        <dbReference type="ARBA" id="ARBA00022833"/>
    </source>
</evidence>
<comment type="cofactor">
    <cofactor evidence="6 7">
        <name>Zn(2+)</name>
        <dbReference type="ChEBI" id="CHEBI:29105"/>
    </cofactor>
    <text evidence="6 7">Binds 1 zinc ion per subunit.</text>
</comment>
<dbReference type="GO" id="GO:0006508">
    <property type="term" value="P:proteolysis"/>
    <property type="evidence" value="ECO:0007669"/>
    <property type="project" value="UniProtKB-KW"/>
</dbReference>
<accession>A0A1D2N7Q7</accession>
<feature type="binding site" evidence="6">
    <location>
        <position position="130"/>
    </location>
    <ligand>
        <name>Zn(2+)</name>
        <dbReference type="ChEBI" id="CHEBI:29105"/>
        <note>catalytic</note>
    </ligand>
</feature>
<name>A0A1D2N7Q7_ORCCI</name>
<keyword evidence="5 6" id="KW-0482">Metalloprotease</keyword>
<keyword evidence="2 6" id="KW-0479">Metal-binding</keyword>
<evidence type="ECO:0000259" key="8">
    <source>
        <dbReference type="PROSITE" id="PS51864"/>
    </source>
</evidence>
<keyword evidence="1 6" id="KW-0645">Protease</keyword>
<gene>
    <name evidence="9" type="ORF">Ocin01_05684</name>
</gene>